<dbReference type="GO" id="GO:0009898">
    <property type="term" value="C:cytoplasmic side of plasma membrane"/>
    <property type="evidence" value="ECO:0007669"/>
    <property type="project" value="TreeGrafter"/>
</dbReference>
<feature type="non-terminal residue" evidence="6">
    <location>
        <position position="1"/>
    </location>
</feature>
<keyword evidence="1" id="KW-1003">Cell membrane</keyword>
<dbReference type="GO" id="GO:0051301">
    <property type="term" value="P:cell division"/>
    <property type="evidence" value="ECO:0007669"/>
    <property type="project" value="UniProtKB-KW"/>
</dbReference>
<gene>
    <name evidence="6" type="ORF">METZ01_LOCUS7893</name>
</gene>
<dbReference type="InterPro" id="IPR050696">
    <property type="entry name" value="FtsA/MreB"/>
</dbReference>
<name>A0A381NL05_9ZZZZ</name>
<evidence type="ECO:0000313" key="6">
    <source>
        <dbReference type="EMBL" id="SUZ55039.1"/>
    </source>
</evidence>
<dbReference type="PIRSF" id="PIRSF003101">
    <property type="entry name" value="FtsA"/>
    <property type="match status" value="1"/>
</dbReference>
<proteinExistence type="inferred from homology"/>
<dbReference type="Gene3D" id="3.30.1490.110">
    <property type="match status" value="1"/>
</dbReference>
<dbReference type="Pfam" id="PF14450">
    <property type="entry name" value="FtsA"/>
    <property type="match status" value="1"/>
</dbReference>
<reference evidence="6" key="1">
    <citation type="submission" date="2018-05" db="EMBL/GenBank/DDBJ databases">
        <authorList>
            <person name="Lanie J.A."/>
            <person name="Ng W.-L."/>
            <person name="Kazmierczak K.M."/>
            <person name="Andrzejewski T.M."/>
            <person name="Davidsen T.M."/>
            <person name="Wayne K.J."/>
            <person name="Tettelin H."/>
            <person name="Glass J.I."/>
            <person name="Rusch D."/>
            <person name="Podicherti R."/>
            <person name="Tsui H.-C.T."/>
            <person name="Winkler M.E."/>
        </authorList>
    </citation>
    <scope>NUCLEOTIDE SEQUENCE</scope>
</reference>
<dbReference type="Pfam" id="PF02491">
    <property type="entry name" value="SHS2_FTSA"/>
    <property type="match status" value="1"/>
</dbReference>
<dbReference type="GO" id="GO:0032153">
    <property type="term" value="C:cell division site"/>
    <property type="evidence" value="ECO:0007669"/>
    <property type="project" value="TreeGrafter"/>
</dbReference>
<keyword evidence="4" id="KW-0131">Cell cycle</keyword>
<organism evidence="6">
    <name type="scientific">marine metagenome</name>
    <dbReference type="NCBI Taxonomy" id="408172"/>
    <lineage>
        <taxon>unclassified sequences</taxon>
        <taxon>metagenomes</taxon>
        <taxon>ecological metagenomes</taxon>
    </lineage>
</organism>
<evidence type="ECO:0000259" key="5">
    <source>
        <dbReference type="SMART" id="SM00842"/>
    </source>
</evidence>
<dbReference type="Gene3D" id="3.30.420.40">
    <property type="match status" value="2"/>
</dbReference>
<dbReference type="NCBIfam" id="TIGR01174">
    <property type="entry name" value="ftsA"/>
    <property type="match status" value="1"/>
</dbReference>
<feature type="domain" description="SHS2" evidence="5">
    <location>
        <begin position="8"/>
        <end position="196"/>
    </location>
</feature>
<dbReference type="InterPro" id="IPR043129">
    <property type="entry name" value="ATPase_NBD"/>
</dbReference>
<dbReference type="PANTHER" id="PTHR32432:SF4">
    <property type="entry name" value="CELL DIVISION PROTEIN FTSA"/>
    <property type="match status" value="1"/>
</dbReference>
<evidence type="ECO:0000256" key="3">
    <source>
        <dbReference type="ARBA" id="ARBA00023136"/>
    </source>
</evidence>
<dbReference type="AlphaFoldDB" id="A0A381NL05"/>
<evidence type="ECO:0000256" key="2">
    <source>
        <dbReference type="ARBA" id="ARBA00022618"/>
    </source>
</evidence>
<sequence length="411" mass="43212">VARKDRYLVGLDVGTSKITAIVGEIMDDGELDIIGIGVVEAHGIKRGVVVNLEAAVGSVKQAIDAAELTAGVEIDSVHLGLSGAHVKGFNSRGVVAVSGKNREISGEDVRRAIDAAKAVSLPSGREILHVLPQDFVVDDQDEISSPIGMTGARLEVNVHIITGSAASTQNIVGCVNRAGVAVLDTVLEQLAASEAVLTNDEKQLGVALVDIGGGTTDFAVFERGSLWHTGVVAIGGGHFTQDIAVGLRTPIPEAEKIKRRCGCALSALVEEDQTIDVVSHGGRPPRVMARRLLSDILQPRAEEIFHLLWDEIRRAGYENALNAGIVLTGGASVLEGTAEIAEQIFDLPIRVGSPSEIGGLADHAQSPQFATAVGLVMYAHRNYFPQPSGLVGAGALSRVAGRLRGLFREFF</sequence>
<dbReference type="CDD" id="cd24048">
    <property type="entry name" value="ASKHA_NBD_FtsA"/>
    <property type="match status" value="1"/>
</dbReference>
<keyword evidence="2" id="KW-0132">Cell division</keyword>
<evidence type="ECO:0000256" key="4">
    <source>
        <dbReference type="ARBA" id="ARBA00023306"/>
    </source>
</evidence>
<keyword evidence="3" id="KW-0472">Membrane</keyword>
<dbReference type="PANTHER" id="PTHR32432">
    <property type="entry name" value="CELL DIVISION PROTEIN FTSA-RELATED"/>
    <property type="match status" value="1"/>
</dbReference>
<dbReference type="SUPFAM" id="SSF53067">
    <property type="entry name" value="Actin-like ATPase domain"/>
    <property type="match status" value="2"/>
</dbReference>
<dbReference type="EMBL" id="UINC01000423">
    <property type="protein sequence ID" value="SUZ55039.1"/>
    <property type="molecule type" value="Genomic_DNA"/>
</dbReference>
<dbReference type="HAMAP" id="MF_02033">
    <property type="entry name" value="FtsA"/>
    <property type="match status" value="1"/>
</dbReference>
<protein>
    <recommendedName>
        <fullName evidence="5">SHS2 domain-containing protein</fullName>
    </recommendedName>
</protein>
<accession>A0A381NL05</accession>
<evidence type="ECO:0000256" key="1">
    <source>
        <dbReference type="ARBA" id="ARBA00022475"/>
    </source>
</evidence>
<dbReference type="SMART" id="SM00842">
    <property type="entry name" value="FtsA"/>
    <property type="match status" value="1"/>
</dbReference>
<dbReference type="InterPro" id="IPR020823">
    <property type="entry name" value="Cell_div_FtsA"/>
</dbReference>
<dbReference type="InterPro" id="IPR003494">
    <property type="entry name" value="SHS2_FtsA"/>
</dbReference>